<sequence length="587" mass="62081">MHDDDPESPDEVDAWEIFALAACQPLQGLPHCYVAPRLSAEAVVRALDSYLRPRPDELLLALVERPGPTGPVPGCAITSRRLCWPSDVPARATARPGSSLSFDELRGAVRVTGAPDPALDLGGGREVPLGGFDPPGPVDALAGVLSTIGRARHSGDLAGSATPDALRCSRAEIGHVVRQAQAMHRAGGEVRSFQADVMTATPRVVVTYLIVASCLLVYLAMIASGVSAIDPTVPDLIAWGGNVGVLVALDGQTWRLLSSVFLHGGLIHIGLNMYVLYRAGPLIERLYGNAGFALLYLAAGLGGAMASAWWHPRVVSVGASGAIFGLIGGLGAFLVSHRTAIPAQVLVRMRGGVVAFVLYNTLFGLAIPGIDNAAHLGGLVSGLLAGLLLQRPWPVPRPTAGLPRQLAGGLVIAAALTVAAVVLDRQVLRNAEVRVALARESIRIYNEFAGELDPLRLEFEQTNLRLDALIGRVDRSELALPDARAELSGLISRAEEERDAVARIPAADPDLVEIRDALSSSVDALRRAMVALDRYLAKPEDPSPIEGPSGFNPSRAESEAELARYRALRGAFLDRFRTSEAPPEPGP</sequence>
<evidence type="ECO:0000256" key="8">
    <source>
        <dbReference type="SAM" id="Phobius"/>
    </source>
</evidence>
<evidence type="ECO:0000256" key="4">
    <source>
        <dbReference type="ARBA" id="ARBA00022801"/>
    </source>
</evidence>
<evidence type="ECO:0000259" key="9">
    <source>
        <dbReference type="Pfam" id="PF01694"/>
    </source>
</evidence>
<dbReference type="Proteomes" id="UP000317835">
    <property type="component" value="Chromosome"/>
</dbReference>
<keyword evidence="5 8" id="KW-1133">Transmembrane helix</keyword>
<evidence type="ECO:0000256" key="2">
    <source>
        <dbReference type="ARBA" id="ARBA00009045"/>
    </source>
</evidence>
<evidence type="ECO:0000256" key="1">
    <source>
        <dbReference type="ARBA" id="ARBA00004141"/>
    </source>
</evidence>
<dbReference type="SUPFAM" id="SSF144091">
    <property type="entry name" value="Rhomboid-like"/>
    <property type="match status" value="1"/>
</dbReference>
<dbReference type="InterPro" id="IPR050925">
    <property type="entry name" value="Rhomboid_protease_S54"/>
</dbReference>
<feature type="transmembrane region" description="Helical" evidence="8">
    <location>
        <begin position="347"/>
        <end position="367"/>
    </location>
</feature>
<feature type="transmembrane region" description="Helical" evidence="8">
    <location>
        <begin position="256"/>
        <end position="277"/>
    </location>
</feature>
<dbReference type="EMBL" id="CP036426">
    <property type="protein sequence ID" value="QDV34576.1"/>
    <property type="molecule type" value="Genomic_DNA"/>
</dbReference>
<evidence type="ECO:0000313" key="10">
    <source>
        <dbReference type="EMBL" id="QDV34576.1"/>
    </source>
</evidence>
<dbReference type="KEGG" id="tpla:ElP_24660"/>
<dbReference type="PANTHER" id="PTHR43731">
    <property type="entry name" value="RHOMBOID PROTEASE"/>
    <property type="match status" value="1"/>
</dbReference>
<dbReference type="Gene3D" id="1.20.1540.10">
    <property type="entry name" value="Rhomboid-like"/>
    <property type="match status" value="1"/>
</dbReference>
<name>A0A518H188_9BACT</name>
<accession>A0A518H188</accession>
<dbReference type="GO" id="GO:0004252">
    <property type="term" value="F:serine-type endopeptidase activity"/>
    <property type="evidence" value="ECO:0007669"/>
    <property type="project" value="InterPro"/>
</dbReference>
<feature type="region of interest" description="Disordered" evidence="7">
    <location>
        <begin position="538"/>
        <end position="558"/>
    </location>
</feature>
<comment type="similarity">
    <text evidence="2">Belongs to the peptidase S54 family.</text>
</comment>
<feature type="transmembrane region" description="Helical" evidence="8">
    <location>
        <begin position="402"/>
        <end position="423"/>
    </location>
</feature>
<proteinExistence type="inferred from homology"/>
<dbReference type="AlphaFoldDB" id="A0A518H188"/>
<evidence type="ECO:0000256" key="6">
    <source>
        <dbReference type="ARBA" id="ARBA00023136"/>
    </source>
</evidence>
<keyword evidence="4 10" id="KW-0378">Hydrolase</keyword>
<comment type="subcellular location">
    <subcellularLocation>
        <location evidence="1">Membrane</location>
        <topology evidence="1">Multi-pass membrane protein</topology>
    </subcellularLocation>
</comment>
<dbReference type="OrthoDB" id="9813074at2"/>
<feature type="domain" description="Peptidase S54 rhomboid" evidence="9">
    <location>
        <begin position="251"/>
        <end position="390"/>
    </location>
</feature>
<dbReference type="Pfam" id="PF01694">
    <property type="entry name" value="Rhomboid"/>
    <property type="match status" value="1"/>
</dbReference>
<keyword evidence="10" id="KW-0645">Protease</keyword>
<evidence type="ECO:0000256" key="5">
    <source>
        <dbReference type="ARBA" id="ARBA00022989"/>
    </source>
</evidence>
<keyword evidence="6 8" id="KW-0472">Membrane</keyword>
<dbReference type="InterPro" id="IPR035952">
    <property type="entry name" value="Rhomboid-like_sf"/>
</dbReference>
<feature type="transmembrane region" description="Helical" evidence="8">
    <location>
        <begin position="316"/>
        <end position="335"/>
    </location>
</feature>
<reference evidence="10 11" key="1">
    <citation type="submission" date="2019-02" db="EMBL/GenBank/DDBJ databases">
        <title>Deep-cultivation of Planctomycetes and their phenomic and genomic characterization uncovers novel biology.</title>
        <authorList>
            <person name="Wiegand S."/>
            <person name="Jogler M."/>
            <person name="Boedeker C."/>
            <person name="Pinto D."/>
            <person name="Vollmers J."/>
            <person name="Rivas-Marin E."/>
            <person name="Kohn T."/>
            <person name="Peeters S.H."/>
            <person name="Heuer A."/>
            <person name="Rast P."/>
            <person name="Oberbeckmann S."/>
            <person name="Bunk B."/>
            <person name="Jeske O."/>
            <person name="Meyerdierks A."/>
            <person name="Storesund J.E."/>
            <person name="Kallscheuer N."/>
            <person name="Luecker S."/>
            <person name="Lage O.M."/>
            <person name="Pohl T."/>
            <person name="Merkel B.J."/>
            <person name="Hornburger P."/>
            <person name="Mueller R.-W."/>
            <person name="Bruemmer F."/>
            <person name="Labrenz M."/>
            <person name="Spormann A.M."/>
            <person name="Op den Camp H."/>
            <person name="Overmann J."/>
            <person name="Amann R."/>
            <person name="Jetten M.S.M."/>
            <person name="Mascher T."/>
            <person name="Medema M.H."/>
            <person name="Devos D.P."/>
            <person name="Kaster A.-K."/>
            <person name="Ovreas L."/>
            <person name="Rohde M."/>
            <person name="Galperin M.Y."/>
            <person name="Jogler C."/>
        </authorList>
    </citation>
    <scope>NUCLEOTIDE SEQUENCE [LARGE SCALE GENOMIC DNA]</scope>
    <source>
        <strain evidence="10 11">ElP</strain>
    </source>
</reference>
<evidence type="ECO:0000256" key="7">
    <source>
        <dbReference type="SAM" id="MobiDB-lite"/>
    </source>
</evidence>
<feature type="transmembrane region" description="Helical" evidence="8">
    <location>
        <begin position="205"/>
        <end position="229"/>
    </location>
</feature>
<protein>
    <submittedName>
        <fullName evidence="10">Rhomboid protease GluP</fullName>
        <ecNumber evidence="10">3.4.21.105</ecNumber>
    </submittedName>
</protein>
<dbReference type="InterPro" id="IPR022764">
    <property type="entry name" value="Peptidase_S54_rhomboid_dom"/>
</dbReference>
<feature type="transmembrane region" description="Helical" evidence="8">
    <location>
        <begin position="289"/>
        <end position="310"/>
    </location>
</feature>
<gene>
    <name evidence="10" type="primary">gluP_1</name>
    <name evidence="10" type="ORF">ElP_24660</name>
</gene>
<evidence type="ECO:0000313" key="11">
    <source>
        <dbReference type="Proteomes" id="UP000317835"/>
    </source>
</evidence>
<keyword evidence="3 8" id="KW-0812">Transmembrane</keyword>
<dbReference type="PANTHER" id="PTHR43731:SF14">
    <property type="entry name" value="PRESENILIN-ASSOCIATED RHOMBOID-LIKE PROTEIN, MITOCHONDRIAL"/>
    <property type="match status" value="1"/>
</dbReference>
<dbReference type="RefSeq" id="WP_145269566.1">
    <property type="nucleotide sequence ID" value="NZ_CP036426.1"/>
</dbReference>
<evidence type="ECO:0000256" key="3">
    <source>
        <dbReference type="ARBA" id="ARBA00022692"/>
    </source>
</evidence>
<organism evidence="10 11">
    <name type="scientific">Tautonia plasticadhaerens</name>
    <dbReference type="NCBI Taxonomy" id="2527974"/>
    <lineage>
        <taxon>Bacteria</taxon>
        <taxon>Pseudomonadati</taxon>
        <taxon>Planctomycetota</taxon>
        <taxon>Planctomycetia</taxon>
        <taxon>Isosphaerales</taxon>
        <taxon>Isosphaeraceae</taxon>
        <taxon>Tautonia</taxon>
    </lineage>
</organism>
<keyword evidence="11" id="KW-1185">Reference proteome</keyword>
<dbReference type="EC" id="3.4.21.105" evidence="10"/>
<dbReference type="GO" id="GO:0016020">
    <property type="term" value="C:membrane"/>
    <property type="evidence" value="ECO:0007669"/>
    <property type="project" value="UniProtKB-SubCell"/>
</dbReference>
<dbReference type="GO" id="GO:0006508">
    <property type="term" value="P:proteolysis"/>
    <property type="evidence" value="ECO:0007669"/>
    <property type="project" value="UniProtKB-KW"/>
</dbReference>